<dbReference type="InterPro" id="IPR011333">
    <property type="entry name" value="SKP1/BTB/POZ_sf"/>
</dbReference>
<dbReference type="PANTHER" id="PTHR31060">
    <property type="entry name" value="OSJNBA0011J08.25 PROTEIN-RELATED"/>
    <property type="match status" value="1"/>
</dbReference>
<proteinExistence type="predicted"/>
<protein>
    <recommendedName>
        <fullName evidence="4">BTB domain-containing protein</fullName>
    </recommendedName>
</protein>
<evidence type="ECO:0000259" key="4">
    <source>
        <dbReference type="PROSITE" id="PS50097"/>
    </source>
</evidence>
<evidence type="ECO:0000256" key="2">
    <source>
        <dbReference type="ARBA" id="ARBA00004906"/>
    </source>
</evidence>
<comment type="function">
    <text evidence="1">May act as a substrate-specific adapter of an E3 ubiquitin-protein ligase complex (CUL3-RBX1-BTB) which mediates the ubiquitination and subsequent proteasomal degradation of target proteins.</text>
</comment>
<evidence type="ECO:0000313" key="5">
    <source>
        <dbReference type="EMBL" id="KAG8374552.1"/>
    </source>
</evidence>
<organism evidence="5 6">
    <name type="scientific">Buddleja alternifolia</name>
    <dbReference type="NCBI Taxonomy" id="168488"/>
    <lineage>
        <taxon>Eukaryota</taxon>
        <taxon>Viridiplantae</taxon>
        <taxon>Streptophyta</taxon>
        <taxon>Embryophyta</taxon>
        <taxon>Tracheophyta</taxon>
        <taxon>Spermatophyta</taxon>
        <taxon>Magnoliopsida</taxon>
        <taxon>eudicotyledons</taxon>
        <taxon>Gunneridae</taxon>
        <taxon>Pentapetalae</taxon>
        <taxon>asterids</taxon>
        <taxon>lamiids</taxon>
        <taxon>Lamiales</taxon>
        <taxon>Scrophulariaceae</taxon>
        <taxon>Buddlejeae</taxon>
        <taxon>Buddleja</taxon>
    </lineage>
</organism>
<comment type="pathway">
    <text evidence="2">Protein modification; protein ubiquitination.</text>
</comment>
<keyword evidence="6" id="KW-1185">Reference proteome</keyword>
<comment type="caution">
    <text evidence="5">The sequence shown here is derived from an EMBL/GenBank/DDBJ whole genome shotgun (WGS) entry which is preliminary data.</text>
</comment>
<feature type="domain" description="BTB" evidence="4">
    <location>
        <begin position="18"/>
        <end position="89"/>
    </location>
</feature>
<accession>A0AAV6X3N2</accession>
<dbReference type="PROSITE" id="PS50097">
    <property type="entry name" value="BTB"/>
    <property type="match status" value="1"/>
</dbReference>
<dbReference type="PANTHER" id="PTHR31060:SF7">
    <property type="entry name" value="OS06G0129200 PROTEIN"/>
    <property type="match status" value="1"/>
</dbReference>
<evidence type="ECO:0000256" key="3">
    <source>
        <dbReference type="ARBA" id="ARBA00022786"/>
    </source>
</evidence>
<reference evidence="5" key="1">
    <citation type="submission" date="2019-10" db="EMBL/GenBank/DDBJ databases">
        <authorList>
            <person name="Zhang R."/>
            <person name="Pan Y."/>
            <person name="Wang J."/>
            <person name="Ma R."/>
            <person name="Yu S."/>
        </authorList>
    </citation>
    <scope>NUCLEOTIDE SEQUENCE</scope>
    <source>
        <strain evidence="5">LA-IB0</strain>
        <tissue evidence="5">Leaf</tissue>
    </source>
</reference>
<dbReference type="Gene3D" id="3.30.710.10">
    <property type="entry name" value="Potassium Channel Kv1.1, Chain A"/>
    <property type="match status" value="1"/>
</dbReference>
<evidence type="ECO:0000256" key="1">
    <source>
        <dbReference type="ARBA" id="ARBA00002668"/>
    </source>
</evidence>
<dbReference type="Proteomes" id="UP000826271">
    <property type="component" value="Unassembled WGS sequence"/>
</dbReference>
<dbReference type="AlphaFoldDB" id="A0AAV6X3N2"/>
<name>A0AAV6X3N2_9LAMI</name>
<dbReference type="InterPro" id="IPR000210">
    <property type="entry name" value="BTB/POZ_dom"/>
</dbReference>
<gene>
    <name evidence="5" type="ORF">BUALT_Bualt10G0007300</name>
</gene>
<dbReference type="SUPFAM" id="SSF54695">
    <property type="entry name" value="POZ domain"/>
    <property type="match status" value="1"/>
</dbReference>
<dbReference type="SMART" id="SM00225">
    <property type="entry name" value="BTB"/>
    <property type="match status" value="1"/>
</dbReference>
<dbReference type="InterPro" id="IPR058039">
    <property type="entry name" value="At3g05675-like_ankyrin"/>
</dbReference>
<dbReference type="EMBL" id="WHWC01000010">
    <property type="protein sequence ID" value="KAG8374552.1"/>
    <property type="molecule type" value="Genomic_DNA"/>
</dbReference>
<keyword evidence="3" id="KW-0833">Ubl conjugation pathway</keyword>
<dbReference type="Pfam" id="PF25553">
    <property type="entry name" value="BTB-POZ_ANK-like"/>
    <property type="match status" value="1"/>
</dbReference>
<sequence length="427" mass="47672">MDDHNATDSIKFGDNRTSDIDIRLKNSKGKPELFHSHSFILRSKSTYFADKLLGPGSHTCIEIQCTEVNYDHHVKLLKYLYLPEGSILDSLDSVRSALGVLQVAAALRCESVVESCIHYLEAVPWEDSEEDEILVIVSRLGPIAMPVLARIRPVDPGPTKSVFISAIRFATSVDSPCPPFGDELRVSAQEQVEYMLGDDEDIPLVVVDKEVISETLMGLSKTFSLFESDLFLLLEPDVTSEGKIVRRLSDLEWMCNVMLKMGLMNDFVSKWIDISEKVLHITGEMKFEDSMLGLKVKLLEVASKVLDAVGYGSVILPAPRRVQLLKTWLPFVRKLKPILDSMANKGVEFSYKMDEDLSQSIEGAMVSLVSALPSDDQAEILADWMSADQLKYPDLSEAFEVWCFRTKSAKRRLVGGMDRVGNATVSL</sequence>
<evidence type="ECO:0000313" key="6">
    <source>
        <dbReference type="Proteomes" id="UP000826271"/>
    </source>
</evidence>
<dbReference type="InterPro" id="IPR038920">
    <property type="entry name" value="At3g05675-like"/>
</dbReference>
<dbReference type="Pfam" id="PF00651">
    <property type="entry name" value="BTB"/>
    <property type="match status" value="1"/>
</dbReference>